<dbReference type="Pfam" id="PF18480">
    <property type="entry name" value="DUF5615"/>
    <property type="match status" value="1"/>
</dbReference>
<protein>
    <recommendedName>
        <fullName evidence="1">DUF5615 domain-containing protein</fullName>
    </recommendedName>
</protein>
<sequence length="142" mass="16422">MRLVTDSNTSQYFVEVLRKLEWDVQTAYQAGLAGKVDDALLVRHGKKHNRIFLTFDDLKAEHGQKVARELRENGGKVIQVKGSPGQNYYRALGKLLFHYPEWHPFLDAKDGIAVISDLKNCKNLTPKEYHHKYHRTDAVQFE</sequence>
<gene>
    <name evidence="2" type="ORF">S06H3_58457</name>
</gene>
<comment type="caution">
    <text evidence="2">The sequence shown here is derived from an EMBL/GenBank/DDBJ whole genome shotgun (WGS) entry which is preliminary data.</text>
</comment>
<dbReference type="InterPro" id="IPR041049">
    <property type="entry name" value="DUF5615"/>
</dbReference>
<reference evidence="2" key="1">
    <citation type="journal article" date="2014" name="Front. Microbiol.">
        <title>High frequency of phylogenetically diverse reductive dehalogenase-homologous genes in deep subseafloor sedimentary metagenomes.</title>
        <authorList>
            <person name="Kawai M."/>
            <person name="Futagami T."/>
            <person name="Toyoda A."/>
            <person name="Takaki Y."/>
            <person name="Nishi S."/>
            <person name="Hori S."/>
            <person name="Arai W."/>
            <person name="Tsubouchi T."/>
            <person name="Morono Y."/>
            <person name="Uchiyama I."/>
            <person name="Ito T."/>
            <person name="Fujiyama A."/>
            <person name="Inagaki F."/>
            <person name="Takami H."/>
        </authorList>
    </citation>
    <scope>NUCLEOTIDE SEQUENCE</scope>
    <source>
        <strain evidence="2">Expedition CK06-06</strain>
    </source>
</reference>
<feature type="non-terminal residue" evidence="2">
    <location>
        <position position="142"/>
    </location>
</feature>
<dbReference type="AlphaFoldDB" id="X1PGH7"/>
<proteinExistence type="predicted"/>
<organism evidence="2">
    <name type="scientific">marine sediment metagenome</name>
    <dbReference type="NCBI Taxonomy" id="412755"/>
    <lineage>
        <taxon>unclassified sequences</taxon>
        <taxon>metagenomes</taxon>
        <taxon>ecological metagenomes</taxon>
    </lineage>
</organism>
<evidence type="ECO:0000259" key="1">
    <source>
        <dbReference type="Pfam" id="PF18480"/>
    </source>
</evidence>
<accession>X1PGH7</accession>
<evidence type="ECO:0000313" key="2">
    <source>
        <dbReference type="EMBL" id="GAI54948.1"/>
    </source>
</evidence>
<feature type="domain" description="DUF5615" evidence="1">
    <location>
        <begin position="1"/>
        <end position="56"/>
    </location>
</feature>
<dbReference type="EMBL" id="BARV01037846">
    <property type="protein sequence ID" value="GAI54948.1"/>
    <property type="molecule type" value="Genomic_DNA"/>
</dbReference>
<name>X1PGH7_9ZZZZ</name>